<feature type="transmembrane region" description="Helical" evidence="2">
    <location>
        <begin position="252"/>
        <end position="275"/>
    </location>
</feature>
<feature type="transmembrane region" description="Helical" evidence="2">
    <location>
        <begin position="220"/>
        <end position="246"/>
    </location>
</feature>
<keyword evidence="4" id="KW-0378">Hydrolase</keyword>
<keyword evidence="2" id="KW-0472">Membrane</keyword>
<keyword evidence="5" id="KW-1185">Reference proteome</keyword>
<dbReference type="InterPro" id="IPR018712">
    <property type="entry name" value="Tle1-like_cat"/>
</dbReference>
<organism evidence="4 5">
    <name type="scientific">Rhodopseudomonas pseudopalustris</name>
    <dbReference type="NCBI Taxonomy" id="1513892"/>
    <lineage>
        <taxon>Bacteria</taxon>
        <taxon>Pseudomonadati</taxon>
        <taxon>Pseudomonadota</taxon>
        <taxon>Alphaproteobacteria</taxon>
        <taxon>Hyphomicrobiales</taxon>
        <taxon>Nitrobacteraceae</taxon>
        <taxon>Rhodopseudomonas</taxon>
    </lineage>
</organism>
<evidence type="ECO:0000256" key="2">
    <source>
        <dbReference type="SAM" id="Phobius"/>
    </source>
</evidence>
<dbReference type="GO" id="GO:0016787">
    <property type="term" value="F:hydrolase activity"/>
    <property type="evidence" value="ECO:0007669"/>
    <property type="project" value="UniProtKB-KW"/>
</dbReference>
<feature type="region of interest" description="Disordered" evidence="1">
    <location>
        <begin position="368"/>
        <end position="417"/>
    </location>
</feature>
<reference evidence="5" key="1">
    <citation type="submission" date="2016-10" db="EMBL/GenBank/DDBJ databases">
        <authorList>
            <person name="Varghese N."/>
            <person name="Submissions S."/>
        </authorList>
    </citation>
    <scope>NUCLEOTIDE SEQUENCE [LARGE SCALE GENOMIC DNA]</scope>
    <source>
        <strain evidence="5">DSM 123</strain>
    </source>
</reference>
<dbReference type="Proteomes" id="UP000199615">
    <property type="component" value="Unassembled WGS sequence"/>
</dbReference>
<sequence length="417" mass="45186">MSKNIVIYSDGTGQDGGARPEQRISNIYKMYRVSRNHADTAVDPAKQVVFYDAGLGTDIGATAFIAPLRFVQKMLGSVAGDGIKRNIADCYEFILNHYEEGDRIFLFGFSRGAYTVRSVANLLMLCGIPTTTPAGPLLRFRKAVKDVAWEAVDTVLEHGAGHPREQFEAERLELARRFQLKYGSGDEANSNAAAYFIGVFDTVAALGASGPRRRMIQLGLTLGVAVAAFIASLVPAAVVGVVTAIVSGAGLLWGFIVPAWFVTHLAMLGAVLWFLNKQRTTNRKTIYDFPTRETRLVRTLRNGRERTSTASSASTFGLRDRRMRSMKRVRTSPGSAGAAPNRGRTLPRLVLIALSSFGLRATTPTSAGLIRNRNRGSRISRSPGCANKRFPSPTASSPARSTSTASKCRTPGILAPR</sequence>
<evidence type="ECO:0000256" key="1">
    <source>
        <dbReference type="SAM" id="MobiDB-lite"/>
    </source>
</evidence>
<dbReference type="PANTHER" id="PTHR33840">
    <property type="match status" value="1"/>
</dbReference>
<evidence type="ECO:0000313" key="4">
    <source>
        <dbReference type="EMBL" id="SEP33909.1"/>
    </source>
</evidence>
<feature type="domain" description="T6SS Phospholipase effector Tle1-like catalytic" evidence="3">
    <location>
        <begin position="3"/>
        <end position="211"/>
    </location>
</feature>
<name>A0A1H8X204_9BRAD</name>
<dbReference type="EMBL" id="FODT01000015">
    <property type="protein sequence ID" value="SEP33909.1"/>
    <property type="molecule type" value="Genomic_DNA"/>
</dbReference>
<dbReference type="PANTHER" id="PTHR33840:SF1">
    <property type="entry name" value="TLE1 PHOSPHOLIPASE DOMAIN-CONTAINING PROTEIN"/>
    <property type="match status" value="1"/>
</dbReference>
<protein>
    <submittedName>
        <fullName evidence="4">Uncharacterized alpha/beta hydrolase domain</fullName>
    </submittedName>
</protein>
<gene>
    <name evidence="4" type="ORF">SAMN05444123_11585</name>
</gene>
<keyword evidence="2" id="KW-0812">Transmembrane</keyword>
<dbReference type="AlphaFoldDB" id="A0A1H8X204"/>
<keyword evidence="2" id="KW-1133">Transmembrane helix</keyword>
<evidence type="ECO:0000313" key="5">
    <source>
        <dbReference type="Proteomes" id="UP000199615"/>
    </source>
</evidence>
<dbReference type="Pfam" id="PF09994">
    <property type="entry name" value="T6SS_Tle1-like_cat"/>
    <property type="match status" value="1"/>
</dbReference>
<feature type="compositionally biased region" description="Low complexity" evidence="1">
    <location>
        <begin position="391"/>
        <end position="406"/>
    </location>
</feature>
<accession>A0A1H8X204</accession>
<evidence type="ECO:0000259" key="3">
    <source>
        <dbReference type="Pfam" id="PF09994"/>
    </source>
</evidence>
<proteinExistence type="predicted"/>